<sequence>MLLSDSFESDLLRSSQTPKPHSVVVKCEGNGVNFVDHFDRRFKEGGLGWLCRSLTLRFFLFIVLLQTCVRGGDVNDNLLSSCLNSHGVHNFTTLSTDTNSDYFKLLHASMQNPLFAKPTVSKPSFIVMPGSKEELSSTVHCCTRESWTIRLRSGGHSYEGLSYTADTPFVIVDMMNLNRISIDVLSETAWVESGATLGELYYAIAQSTDTLGFTAGWCPTVGSGGHISGGGFGMMSRKYGLAADNVVDAILIDSNGAILDREKMGDDVFWAIRGGGGGVWGAIYAWKIKLLPVPEKLTVFRVTKNVGIEDASSLLHKWQYVADELDEDFTVSVLGGVNGNDAWLMFLGLHLGRKDAAKTIIDEKFPELGLVDKEFQEMSWGESMAFLSGLDTISELNNRFLKFDERAFKTKVDFTKVSVPLNVFRHALEMLSEQPGGFIALNGFGGKMSEISTDFTPFPHRKGTKLMFEYIIAWNQDEESKIGEFSEWLAKFYDYLEPFVSKEPRVGYVNHIDLDIGGIDWRNKSSTTNAVEIARNWGERYFSSNYERLVKAKTLIDPNNVFNHPQKVDGGSSCTGGKSVVDVDRDGESEVEDDVEDSAGESGAEGDTVGEDDVDDLSGESGAEGDTVGEYVEIVVSENERRL</sequence>
<keyword evidence="6" id="KW-0560">Oxidoreductase</keyword>
<feature type="region of interest" description="Disordered" evidence="8">
    <location>
        <begin position="562"/>
        <end position="643"/>
    </location>
</feature>
<evidence type="ECO:0000256" key="2">
    <source>
        <dbReference type="ARBA" id="ARBA00005466"/>
    </source>
</evidence>
<dbReference type="OMA" id="AIYAWKI"/>
<dbReference type="InterPro" id="IPR016166">
    <property type="entry name" value="FAD-bd_PCMH"/>
</dbReference>
<dbReference type="Pfam" id="PF01565">
    <property type="entry name" value="FAD_binding_4"/>
    <property type="match status" value="1"/>
</dbReference>
<evidence type="ECO:0000256" key="1">
    <source>
        <dbReference type="ARBA" id="ARBA00001974"/>
    </source>
</evidence>
<dbReference type="GO" id="GO:0016491">
    <property type="term" value="F:oxidoreductase activity"/>
    <property type="evidence" value="ECO:0007669"/>
    <property type="project" value="UniProtKB-KW"/>
</dbReference>
<dbReference type="PROSITE" id="PS51387">
    <property type="entry name" value="FAD_PCMH"/>
    <property type="match status" value="1"/>
</dbReference>
<dbReference type="Proteomes" id="UP000316621">
    <property type="component" value="Chromosome 10"/>
</dbReference>
<dbReference type="Gramene" id="RZC81038">
    <property type="protein sequence ID" value="RZC81038"/>
    <property type="gene ID" value="C5167_043609"/>
</dbReference>
<keyword evidence="3" id="KW-0285">Flavoprotein</keyword>
<dbReference type="InterPro" id="IPR016167">
    <property type="entry name" value="FAD-bd_PCMH_sub1"/>
</dbReference>
<comment type="similarity">
    <text evidence="2">Belongs to the oxygen-dependent FAD-linked oxidoreductase family.</text>
</comment>
<dbReference type="AlphaFoldDB" id="A0A4Y7L980"/>
<proteinExistence type="inferred from homology"/>
<dbReference type="Pfam" id="PF08031">
    <property type="entry name" value="BBE"/>
    <property type="match status" value="1"/>
</dbReference>
<dbReference type="GO" id="GO:0071949">
    <property type="term" value="F:FAD binding"/>
    <property type="evidence" value="ECO:0007669"/>
    <property type="project" value="InterPro"/>
</dbReference>
<keyword evidence="4" id="KW-0732">Signal</keyword>
<keyword evidence="11" id="KW-1185">Reference proteome</keyword>
<dbReference type="Gene3D" id="3.30.43.10">
    <property type="entry name" value="Uridine Diphospho-n-acetylenolpyruvylglucosamine Reductase, domain 2"/>
    <property type="match status" value="1"/>
</dbReference>
<dbReference type="EMBL" id="CM010724">
    <property type="protein sequence ID" value="RZC81038.1"/>
    <property type="molecule type" value="Genomic_DNA"/>
</dbReference>
<evidence type="ECO:0000313" key="10">
    <source>
        <dbReference type="EMBL" id="RZC81038.1"/>
    </source>
</evidence>
<feature type="compositionally biased region" description="Acidic residues" evidence="8">
    <location>
        <begin position="589"/>
        <end position="599"/>
    </location>
</feature>
<dbReference type="PANTHER" id="PTHR32448">
    <property type="entry name" value="OS08G0158400 PROTEIN"/>
    <property type="match status" value="1"/>
</dbReference>
<evidence type="ECO:0000256" key="7">
    <source>
        <dbReference type="ARBA" id="ARBA00023180"/>
    </source>
</evidence>
<dbReference type="Gene3D" id="3.30.465.10">
    <property type="match status" value="1"/>
</dbReference>
<keyword evidence="5" id="KW-0274">FAD</keyword>
<name>A0A4Y7L980_PAPSO</name>
<evidence type="ECO:0000313" key="11">
    <source>
        <dbReference type="Proteomes" id="UP000316621"/>
    </source>
</evidence>
<keyword evidence="7" id="KW-0325">Glycoprotein</keyword>
<dbReference type="SUPFAM" id="SSF56176">
    <property type="entry name" value="FAD-binding/transporter-associated domain-like"/>
    <property type="match status" value="1"/>
</dbReference>
<evidence type="ECO:0000259" key="9">
    <source>
        <dbReference type="PROSITE" id="PS51387"/>
    </source>
</evidence>
<dbReference type="Pfam" id="PF25436">
    <property type="entry name" value="BSD2_CRD"/>
    <property type="match status" value="1"/>
</dbReference>
<evidence type="ECO:0000256" key="6">
    <source>
        <dbReference type="ARBA" id="ARBA00023002"/>
    </source>
</evidence>
<dbReference type="InterPro" id="IPR016169">
    <property type="entry name" value="FAD-bd_PCMH_sub2"/>
</dbReference>
<feature type="domain" description="FAD-binding PCMH-type" evidence="9">
    <location>
        <begin position="119"/>
        <end position="293"/>
    </location>
</feature>
<dbReference type="STRING" id="3469.A0A4Y7L980"/>
<evidence type="ECO:0000256" key="5">
    <source>
        <dbReference type="ARBA" id="ARBA00022827"/>
    </source>
</evidence>
<feature type="compositionally biased region" description="Acidic residues" evidence="8">
    <location>
        <begin position="608"/>
        <end position="618"/>
    </location>
</feature>
<evidence type="ECO:0000256" key="3">
    <source>
        <dbReference type="ARBA" id="ARBA00022630"/>
    </source>
</evidence>
<gene>
    <name evidence="10" type="ORF">C5167_043609</name>
</gene>
<accession>A0A4Y7L980</accession>
<protein>
    <recommendedName>
        <fullName evidence="9">FAD-binding PCMH-type domain-containing protein</fullName>
    </recommendedName>
</protein>
<dbReference type="PROSITE" id="PS00862">
    <property type="entry name" value="OX2_COVAL_FAD"/>
    <property type="match status" value="1"/>
</dbReference>
<comment type="cofactor">
    <cofactor evidence="1">
        <name>FAD</name>
        <dbReference type="ChEBI" id="CHEBI:57692"/>
    </cofactor>
</comment>
<dbReference type="InterPro" id="IPR006093">
    <property type="entry name" value="Oxy_OxRdtase_FAD_BS"/>
</dbReference>
<evidence type="ECO:0000256" key="4">
    <source>
        <dbReference type="ARBA" id="ARBA00022729"/>
    </source>
</evidence>
<evidence type="ECO:0000256" key="8">
    <source>
        <dbReference type="SAM" id="MobiDB-lite"/>
    </source>
</evidence>
<organism evidence="10 11">
    <name type="scientific">Papaver somniferum</name>
    <name type="common">Opium poppy</name>
    <dbReference type="NCBI Taxonomy" id="3469"/>
    <lineage>
        <taxon>Eukaryota</taxon>
        <taxon>Viridiplantae</taxon>
        <taxon>Streptophyta</taxon>
        <taxon>Embryophyta</taxon>
        <taxon>Tracheophyta</taxon>
        <taxon>Spermatophyta</taxon>
        <taxon>Magnoliopsida</taxon>
        <taxon>Ranunculales</taxon>
        <taxon>Papaveraceae</taxon>
        <taxon>Papaveroideae</taxon>
        <taxon>Papaver</taxon>
    </lineage>
</organism>
<dbReference type="InterPro" id="IPR012951">
    <property type="entry name" value="BBE"/>
</dbReference>
<dbReference type="InterPro" id="IPR006094">
    <property type="entry name" value="Oxid_FAD_bind_N"/>
</dbReference>
<dbReference type="Gene3D" id="3.40.462.20">
    <property type="match status" value="1"/>
</dbReference>
<dbReference type="InterPro" id="IPR057453">
    <property type="entry name" value="BSD2_CRD"/>
</dbReference>
<reference evidence="10 11" key="1">
    <citation type="journal article" date="2018" name="Science">
        <title>The opium poppy genome and morphinan production.</title>
        <authorList>
            <person name="Guo L."/>
            <person name="Winzer T."/>
            <person name="Yang X."/>
            <person name="Li Y."/>
            <person name="Ning Z."/>
            <person name="He Z."/>
            <person name="Teodor R."/>
            <person name="Lu Y."/>
            <person name="Bowser T.A."/>
            <person name="Graham I.A."/>
            <person name="Ye K."/>
        </authorList>
    </citation>
    <scope>NUCLEOTIDE SEQUENCE [LARGE SCALE GENOMIC DNA]</scope>
    <source>
        <strain evidence="11">cv. HN1</strain>
        <tissue evidence="10">Leaves</tissue>
    </source>
</reference>
<dbReference type="InterPro" id="IPR036318">
    <property type="entry name" value="FAD-bd_PCMH-like_sf"/>
</dbReference>